<dbReference type="EMBL" id="MRWU01000007">
    <property type="protein sequence ID" value="OSX92487.1"/>
    <property type="molecule type" value="Genomic_DNA"/>
</dbReference>
<evidence type="ECO:0000313" key="3">
    <source>
        <dbReference type="Proteomes" id="UP000194131"/>
    </source>
</evidence>
<evidence type="ECO:0000313" key="1">
    <source>
        <dbReference type="EMBL" id="EEL70995.1"/>
    </source>
</evidence>
<reference evidence="2 3" key="2">
    <citation type="submission" date="2016-12" db="EMBL/GenBank/DDBJ databases">
        <title>Genome Sequences of Twelve Sporeforming Bacillus Species Isolated from Foods.</title>
        <authorList>
            <person name="De Jong A."/>
            <person name="Holsappel S."/>
            <person name="Kuipers O.P."/>
        </authorList>
    </citation>
    <scope>NUCLEOTIDE SEQUENCE [LARGE SCALE GENOMIC DNA]</scope>
    <source>
        <strain evidence="2 3">S3E15</strain>
    </source>
</reference>
<reference evidence="1" key="1">
    <citation type="journal article" date="2012" name="Genome Res.">
        <title>Genomic characterization of the Bacillus cereus sensu lato species: Backdrop to the evolution of Bacillus anthracis.</title>
        <authorList>
            <person name="Zwick M.E."/>
            <person name="Joseph S.J."/>
            <person name="Didelot X."/>
            <person name="Chen P.E."/>
            <person name="Bishop-Lilly K.A."/>
            <person name="Stewart A.C."/>
            <person name="Willner K."/>
            <person name="Nolan N."/>
            <person name="Lentz S."/>
            <person name="Thomason M.K."/>
            <person name="Sozhamannan S."/>
            <person name="Mateczun A.J."/>
            <person name="Du L."/>
            <person name="Read T.D."/>
        </authorList>
    </citation>
    <scope>NUCLEOTIDE SEQUENCE [LARGE SCALE GENOMIC DNA]</scope>
    <source>
        <strain evidence="1">AH603</strain>
    </source>
</reference>
<organism evidence="1">
    <name type="scientific">Bacillus mycoides</name>
    <dbReference type="NCBI Taxonomy" id="1405"/>
    <lineage>
        <taxon>Bacteria</taxon>
        <taxon>Bacillati</taxon>
        <taxon>Bacillota</taxon>
        <taxon>Bacilli</taxon>
        <taxon>Bacillales</taxon>
        <taxon>Bacillaceae</taxon>
        <taxon>Bacillus</taxon>
        <taxon>Bacillus cereus group</taxon>
    </lineage>
</organism>
<comment type="caution">
    <text evidence="1">The sequence shown here is derived from an EMBL/GenBank/DDBJ whole genome shotgun (WGS) entry which is preliminary data.</text>
</comment>
<sequence length="38" mass="4460">MYARLGKFGQVIAITKIKMLHHKAERRESITFKNKALM</sequence>
<dbReference type="Proteomes" id="UP000001753">
    <property type="component" value="Chromosome"/>
</dbReference>
<dbReference type="HOGENOM" id="CLU_3324160_0_0_9"/>
<dbReference type="AlphaFoldDB" id="C2XTR5"/>
<accession>A0A0D6S8G9</accession>
<protein>
    <submittedName>
        <fullName evidence="1">Uncharacterized protein</fullName>
    </submittedName>
</protein>
<proteinExistence type="predicted"/>
<dbReference type="EMBL" id="ACMP01000064">
    <property type="protein sequence ID" value="EEL70995.1"/>
    <property type="molecule type" value="Genomic_DNA"/>
</dbReference>
<gene>
    <name evidence="1" type="ORF">bcere0026_20850</name>
    <name evidence="2" type="ORF">S3E15_05468</name>
</gene>
<dbReference type="Proteomes" id="UP000194131">
    <property type="component" value="Unassembled WGS sequence"/>
</dbReference>
<evidence type="ECO:0000313" key="2">
    <source>
        <dbReference type="EMBL" id="OSX92487.1"/>
    </source>
</evidence>
<accession>C2XTR5</accession>
<name>C2XTR5_BACMY</name>